<dbReference type="Gene3D" id="1.20.1530.20">
    <property type="match status" value="1"/>
</dbReference>
<evidence type="ECO:0000313" key="4">
    <source>
        <dbReference type="EMBL" id="TCL39348.1"/>
    </source>
</evidence>
<keyword evidence="3" id="KW-1133">Transmembrane helix</keyword>
<feature type="transmembrane region" description="Helical" evidence="3">
    <location>
        <begin position="64"/>
        <end position="86"/>
    </location>
</feature>
<feature type="transmembrane region" description="Helical" evidence="3">
    <location>
        <begin position="231"/>
        <end position="252"/>
    </location>
</feature>
<accession>A0A4R1Q1B1</accession>
<evidence type="ECO:0000256" key="3">
    <source>
        <dbReference type="SAM" id="Phobius"/>
    </source>
</evidence>
<feature type="transmembrane region" description="Helical" evidence="3">
    <location>
        <begin position="258"/>
        <end position="279"/>
    </location>
</feature>
<gene>
    <name evidence="4" type="ORF">EV210_102263</name>
</gene>
<feature type="transmembrane region" description="Helical" evidence="3">
    <location>
        <begin position="98"/>
        <end position="120"/>
    </location>
</feature>
<protein>
    <recommendedName>
        <fullName evidence="6">Permease</fullName>
    </recommendedName>
</protein>
<organism evidence="4 5">
    <name type="scientific">Anaerospora hongkongensis</name>
    <dbReference type="NCBI Taxonomy" id="244830"/>
    <lineage>
        <taxon>Bacteria</taxon>
        <taxon>Bacillati</taxon>
        <taxon>Bacillota</taxon>
        <taxon>Negativicutes</taxon>
        <taxon>Selenomonadales</taxon>
        <taxon>Sporomusaceae</taxon>
        <taxon>Anaerospora</taxon>
    </lineage>
</organism>
<sequence>MDIKVKLAYILVDLVLPLALGYALRYHRKDYERFFQKMIDWNICIIYPVLSVLTFWVLSLYYELIWFPVFGILISLIPGAIAYLRVKKKYTEELNKGTYIICAMLSNVGTLGGLCAFILYGETGFAYTQLVVLLQTVITFMFCFPLAHYYYQRSIQQCTEGPSFSSMFLNRTQLPVVGMAVGLMLRFADLPRPELAGAFVDPLVHLGAWTALLPIGYSIDFCRMRACYTGILDLIPIKFIITPLLSYMLAVLVFTDEIARNTILILACMPTAINAVVAAKIHNLNLDIAMAAFVLTTVVFLLVELPVLFLWLHLQ</sequence>
<dbReference type="OrthoDB" id="1622577at2"/>
<feature type="transmembrane region" description="Helical" evidence="3">
    <location>
        <begin position="291"/>
        <end position="312"/>
    </location>
</feature>
<feature type="transmembrane region" description="Helical" evidence="3">
    <location>
        <begin position="168"/>
        <end position="187"/>
    </location>
</feature>
<feature type="transmembrane region" description="Helical" evidence="3">
    <location>
        <begin position="126"/>
        <end position="147"/>
    </location>
</feature>
<proteinExistence type="predicted"/>
<feature type="transmembrane region" description="Helical" evidence="3">
    <location>
        <begin position="6"/>
        <end position="26"/>
    </location>
</feature>
<dbReference type="PANTHER" id="PTHR36838">
    <property type="entry name" value="AUXIN EFFLUX CARRIER FAMILY PROTEIN"/>
    <property type="match status" value="1"/>
</dbReference>
<dbReference type="AlphaFoldDB" id="A0A4R1Q1B1"/>
<comment type="caution">
    <text evidence="4">The sequence shown here is derived from an EMBL/GenBank/DDBJ whole genome shotgun (WGS) entry which is preliminary data.</text>
</comment>
<keyword evidence="3" id="KW-0472">Membrane</keyword>
<evidence type="ECO:0008006" key="6">
    <source>
        <dbReference type="Google" id="ProtNLM"/>
    </source>
</evidence>
<keyword evidence="5" id="KW-1185">Reference proteome</keyword>
<keyword evidence="3" id="KW-0812">Transmembrane</keyword>
<dbReference type="PANTHER" id="PTHR36838:SF3">
    <property type="entry name" value="TRANSPORTER AUXIN EFFLUX CARRIER EC FAMILY"/>
    <property type="match status" value="1"/>
</dbReference>
<dbReference type="Proteomes" id="UP000295063">
    <property type="component" value="Unassembled WGS sequence"/>
</dbReference>
<dbReference type="GO" id="GO:0012505">
    <property type="term" value="C:endomembrane system"/>
    <property type="evidence" value="ECO:0007669"/>
    <property type="project" value="UniProtKB-SubCell"/>
</dbReference>
<evidence type="ECO:0000313" key="5">
    <source>
        <dbReference type="Proteomes" id="UP000295063"/>
    </source>
</evidence>
<name>A0A4R1Q1B1_9FIRM</name>
<dbReference type="InterPro" id="IPR038770">
    <property type="entry name" value="Na+/solute_symporter_sf"/>
</dbReference>
<evidence type="ECO:0000256" key="2">
    <source>
        <dbReference type="ARBA" id="ARBA00022448"/>
    </source>
</evidence>
<comment type="subcellular location">
    <subcellularLocation>
        <location evidence="1">Endomembrane system</location>
        <topology evidence="1">Multi-pass membrane protein</topology>
    </subcellularLocation>
</comment>
<dbReference type="EMBL" id="SLUI01000002">
    <property type="protein sequence ID" value="TCL39348.1"/>
    <property type="molecule type" value="Genomic_DNA"/>
</dbReference>
<evidence type="ECO:0000256" key="1">
    <source>
        <dbReference type="ARBA" id="ARBA00004127"/>
    </source>
</evidence>
<feature type="transmembrane region" description="Helical" evidence="3">
    <location>
        <begin position="199"/>
        <end position="219"/>
    </location>
</feature>
<dbReference type="RefSeq" id="WP_132075730.1">
    <property type="nucleotide sequence ID" value="NZ_SLUI01000002.1"/>
</dbReference>
<reference evidence="4 5" key="1">
    <citation type="submission" date="2019-03" db="EMBL/GenBank/DDBJ databases">
        <title>Genomic Encyclopedia of Type Strains, Phase IV (KMG-IV): sequencing the most valuable type-strain genomes for metagenomic binning, comparative biology and taxonomic classification.</title>
        <authorList>
            <person name="Goeker M."/>
        </authorList>
    </citation>
    <scope>NUCLEOTIDE SEQUENCE [LARGE SCALE GENOMIC DNA]</scope>
    <source>
        <strain evidence="4 5">DSM 15969</strain>
    </source>
</reference>
<feature type="transmembrane region" description="Helical" evidence="3">
    <location>
        <begin position="38"/>
        <end position="58"/>
    </location>
</feature>
<keyword evidence="2" id="KW-0813">Transport</keyword>